<dbReference type="KEGG" id="run:DR864_27440"/>
<evidence type="ECO:0000313" key="1">
    <source>
        <dbReference type="EMBL" id="AXE21208.1"/>
    </source>
</evidence>
<keyword evidence="2" id="KW-1185">Reference proteome</keyword>
<dbReference type="OrthoDB" id="932752at2"/>
<protein>
    <submittedName>
        <fullName evidence="1">Uncharacterized protein</fullName>
    </submittedName>
</protein>
<dbReference type="Proteomes" id="UP000251993">
    <property type="component" value="Chromosome"/>
</dbReference>
<proteinExistence type="predicted"/>
<dbReference type="EMBL" id="CP030850">
    <property type="protein sequence ID" value="AXE21208.1"/>
    <property type="molecule type" value="Genomic_DNA"/>
</dbReference>
<name>A0A344TRD7_9BACT</name>
<organism evidence="1 2">
    <name type="scientific">Runella rosea</name>
    <dbReference type="NCBI Taxonomy" id="2259595"/>
    <lineage>
        <taxon>Bacteria</taxon>
        <taxon>Pseudomonadati</taxon>
        <taxon>Bacteroidota</taxon>
        <taxon>Cytophagia</taxon>
        <taxon>Cytophagales</taxon>
        <taxon>Spirosomataceae</taxon>
        <taxon>Runella</taxon>
    </lineage>
</organism>
<gene>
    <name evidence="1" type="ORF">DR864_27440</name>
</gene>
<reference evidence="1 2" key="1">
    <citation type="submission" date="2018-07" db="EMBL/GenBank/DDBJ databases">
        <title>Genome sequencing of Runella.</title>
        <authorList>
            <person name="Baek M.-G."/>
            <person name="Yi H."/>
        </authorList>
    </citation>
    <scope>NUCLEOTIDE SEQUENCE [LARGE SCALE GENOMIC DNA]</scope>
    <source>
        <strain evidence="1 2">HYN0085</strain>
    </source>
</reference>
<evidence type="ECO:0000313" key="2">
    <source>
        <dbReference type="Proteomes" id="UP000251993"/>
    </source>
</evidence>
<accession>A0A344TRD7</accession>
<dbReference type="AlphaFoldDB" id="A0A344TRD7"/>
<sequence length="141" mass="16405">MEFGKSKYPYILAELFPRKPKPKARYYIKFSAWDEQLNQLREKIVWFPSKLNSDKERRAYAATKIAKINKALLEGKCFDFNDPTPVAKTLIEPKPKSLFKIAAIVDQLETKKVEVRNKSEGTYKVVFSKLKKFVKSTRNGI</sequence>